<evidence type="ECO:0000256" key="3">
    <source>
        <dbReference type="ARBA" id="ARBA00022989"/>
    </source>
</evidence>
<evidence type="ECO:0000256" key="5">
    <source>
        <dbReference type="SAM" id="Phobius"/>
    </source>
</evidence>
<evidence type="ECO:0000313" key="7">
    <source>
        <dbReference type="Proteomes" id="UP000509418"/>
    </source>
</evidence>
<dbReference type="PANTHER" id="PTHR43077">
    <property type="entry name" value="TRANSPORT PERMEASE YVFS-RELATED"/>
    <property type="match status" value="1"/>
</dbReference>
<keyword evidence="2 5" id="KW-0812">Transmembrane</keyword>
<dbReference type="AlphaFoldDB" id="A0A7H8TGI6"/>
<keyword evidence="7" id="KW-1185">Reference proteome</keyword>
<feature type="transmembrane region" description="Helical" evidence="5">
    <location>
        <begin position="257"/>
        <end position="278"/>
    </location>
</feature>
<dbReference type="RefSeq" id="WP_176577697.1">
    <property type="nucleotide sequence ID" value="NZ_CBDRGH010000015.1"/>
</dbReference>
<reference evidence="6 7" key="1">
    <citation type="submission" date="2020-06" db="EMBL/GenBank/DDBJ databases">
        <title>Genome mining for natural products.</title>
        <authorList>
            <person name="Zhang B."/>
            <person name="Shi J."/>
            <person name="Ge H."/>
        </authorList>
    </citation>
    <scope>NUCLEOTIDE SEQUENCE [LARGE SCALE GENOMIC DNA]</scope>
    <source>
        <strain evidence="6 7">NA02069</strain>
    </source>
</reference>
<keyword evidence="3 5" id="KW-1133">Transmembrane helix</keyword>
<dbReference type="InterPro" id="IPR051328">
    <property type="entry name" value="T7SS_ABC-Transporter"/>
</dbReference>
<feature type="transmembrane region" description="Helical" evidence="5">
    <location>
        <begin position="26"/>
        <end position="47"/>
    </location>
</feature>
<feature type="transmembrane region" description="Helical" evidence="5">
    <location>
        <begin position="165"/>
        <end position="188"/>
    </location>
</feature>
<dbReference type="Proteomes" id="UP000509418">
    <property type="component" value="Chromosome"/>
</dbReference>
<gene>
    <name evidence="6" type="ORF">HUT05_37705</name>
</gene>
<organism evidence="6 7">
    <name type="scientific">Streptomyces chartreusis</name>
    <dbReference type="NCBI Taxonomy" id="1969"/>
    <lineage>
        <taxon>Bacteria</taxon>
        <taxon>Bacillati</taxon>
        <taxon>Actinomycetota</taxon>
        <taxon>Actinomycetes</taxon>
        <taxon>Kitasatosporales</taxon>
        <taxon>Streptomycetaceae</taxon>
        <taxon>Streptomyces</taxon>
    </lineage>
</organism>
<accession>A0A7H8TGI6</accession>
<comment type="subcellular location">
    <subcellularLocation>
        <location evidence="1">Membrane</location>
        <topology evidence="1">Multi-pass membrane protein</topology>
    </subcellularLocation>
</comment>
<evidence type="ECO:0000256" key="4">
    <source>
        <dbReference type="ARBA" id="ARBA00023136"/>
    </source>
</evidence>
<evidence type="ECO:0000313" key="6">
    <source>
        <dbReference type="EMBL" id="QKZ22606.1"/>
    </source>
</evidence>
<dbReference type="EMBL" id="CP056041">
    <property type="protein sequence ID" value="QKZ22606.1"/>
    <property type="molecule type" value="Genomic_DNA"/>
</dbReference>
<evidence type="ECO:0000256" key="2">
    <source>
        <dbReference type="ARBA" id="ARBA00022692"/>
    </source>
</evidence>
<feature type="transmembrane region" description="Helical" evidence="5">
    <location>
        <begin position="200"/>
        <end position="223"/>
    </location>
</feature>
<feature type="transmembrane region" description="Helical" evidence="5">
    <location>
        <begin position="229"/>
        <end position="250"/>
    </location>
</feature>
<proteinExistence type="predicted"/>
<evidence type="ECO:0000256" key="1">
    <source>
        <dbReference type="ARBA" id="ARBA00004141"/>
    </source>
</evidence>
<feature type="transmembrane region" description="Helical" evidence="5">
    <location>
        <begin position="318"/>
        <end position="338"/>
    </location>
</feature>
<dbReference type="GO" id="GO:0016020">
    <property type="term" value="C:membrane"/>
    <property type="evidence" value="ECO:0007669"/>
    <property type="project" value="UniProtKB-SubCell"/>
</dbReference>
<sequence>MTQTPGAGTPHPSFLAEVKDAVTPRATILVTGTVVLALLFIASYVGALHDPKPKNVPLGVVAPEVAAQQTVDRLQNLPGDPLDPRALPDVETARDQILDREIDGALVIDPTTTTDTLLVATGGGRALAATLESLVATLERSEARTLRVVDVAPADRHDANGLTSFYVTVGWCVGGYLCASIITISSGARRPTLRRSVIRLIVMALVAAVAGLGGALIVGPILGALPGSIAALWGVGTLIVFAVGAATFAFQAVFGMAGIGLVILIVVILGNPSAGGALPPPLLPPFWHDIGPALPPGAGTWTTRSVAYFNGNDTTGSLLVLSAWAVAGAAITLLAAALRGKDRTPKEPATPGPTATAGP</sequence>
<name>A0A7H8TGI6_STRCX</name>
<dbReference type="PANTHER" id="PTHR43077:SF5">
    <property type="entry name" value="PHAGE INFECTION PROTEIN"/>
    <property type="match status" value="1"/>
</dbReference>
<protein>
    <submittedName>
        <fullName evidence="6">ABC transporter permease</fullName>
    </submittedName>
</protein>
<keyword evidence="4 5" id="KW-0472">Membrane</keyword>